<reference evidence="1 2" key="1">
    <citation type="journal article" date="2012" name="BMC Genomics">
        <title>Comparative genomics of the white-rot fungi, Phanerochaete carnosa and P. chrysosporium, to elucidate the genetic basis of the distinct wood types they colonize.</title>
        <authorList>
            <person name="Suzuki H."/>
            <person name="MacDonald J."/>
            <person name="Syed K."/>
            <person name="Salamov A."/>
            <person name="Hori C."/>
            <person name="Aerts A."/>
            <person name="Henrissat B."/>
            <person name="Wiebenga A."/>
            <person name="vanKuyk P.A."/>
            <person name="Barry K."/>
            <person name="Lindquist E."/>
            <person name="LaButti K."/>
            <person name="Lapidus A."/>
            <person name="Lucas S."/>
            <person name="Coutinho P."/>
            <person name="Gong Y."/>
            <person name="Samejima M."/>
            <person name="Mahadevan R."/>
            <person name="Abou-Zaid M."/>
            <person name="de Vries R.P."/>
            <person name="Igarashi K."/>
            <person name="Yadav J.S."/>
            <person name="Grigoriev I.V."/>
            <person name="Master E.R."/>
        </authorList>
    </citation>
    <scope>NUCLEOTIDE SEQUENCE [LARGE SCALE GENOMIC DNA]</scope>
    <source>
        <strain evidence="1 2">HHB-10118-sp</strain>
    </source>
</reference>
<evidence type="ECO:0000313" key="1">
    <source>
        <dbReference type="EMBL" id="EKM48245.1"/>
    </source>
</evidence>
<dbReference type="HOGENOM" id="CLU_1696144_0_0_1"/>
<dbReference type="RefSeq" id="XP_007403203.1">
    <property type="nucleotide sequence ID" value="XM_007403141.1"/>
</dbReference>
<gene>
    <name evidence="1" type="ORF">PHACADRAFT_266470</name>
</gene>
<sequence length="155" mass="17196">MSIEIRRVALDVGRYGGRAAHVTERGECLEATLQLAAFESIHAAHHFRHPCASISMHGYRTTALWPHNAFTRRPKSRSRTARRIAWRSWPAMQGHCRVKVRRQAGLACAVCIAPSFVERATDFQAAIFASLFSQVHVLFMTLSVPVMSIAVGAGI</sequence>
<protein>
    <submittedName>
        <fullName evidence="1">Uncharacterized protein</fullName>
    </submittedName>
</protein>
<dbReference type="Proteomes" id="UP000008370">
    <property type="component" value="Unassembled WGS sequence"/>
</dbReference>
<name>K5VNH3_PHACS</name>
<keyword evidence="2" id="KW-1185">Reference proteome</keyword>
<accession>K5VNH3</accession>
<dbReference type="GeneID" id="18919418"/>
<dbReference type="KEGG" id="pco:PHACADRAFT_266470"/>
<dbReference type="EMBL" id="JH931260">
    <property type="protein sequence ID" value="EKM48245.1"/>
    <property type="molecule type" value="Genomic_DNA"/>
</dbReference>
<proteinExistence type="predicted"/>
<dbReference type="InParanoid" id="K5VNH3"/>
<organism evidence="1 2">
    <name type="scientific">Phanerochaete carnosa (strain HHB-10118-sp)</name>
    <name type="common">White-rot fungus</name>
    <name type="synonym">Peniophora carnosa</name>
    <dbReference type="NCBI Taxonomy" id="650164"/>
    <lineage>
        <taxon>Eukaryota</taxon>
        <taxon>Fungi</taxon>
        <taxon>Dikarya</taxon>
        <taxon>Basidiomycota</taxon>
        <taxon>Agaricomycotina</taxon>
        <taxon>Agaricomycetes</taxon>
        <taxon>Polyporales</taxon>
        <taxon>Phanerochaetaceae</taxon>
        <taxon>Phanerochaete</taxon>
    </lineage>
</organism>
<dbReference type="AlphaFoldDB" id="K5VNH3"/>
<evidence type="ECO:0000313" key="2">
    <source>
        <dbReference type="Proteomes" id="UP000008370"/>
    </source>
</evidence>